<proteinExistence type="predicted"/>
<keyword evidence="2" id="KW-0489">Methyltransferase</keyword>
<evidence type="ECO:0000259" key="1">
    <source>
        <dbReference type="Pfam" id="PF04480"/>
    </source>
</evidence>
<evidence type="ECO:0000313" key="3">
    <source>
        <dbReference type="Proteomes" id="UP000177281"/>
    </source>
</evidence>
<comment type="caution">
    <text evidence="2">The sequence shown here is derived from an EMBL/GenBank/DDBJ whole genome shotgun (WGS) entry which is preliminary data.</text>
</comment>
<dbReference type="InterPro" id="IPR047216">
    <property type="entry name" value="Endonuclease_DUF559_bact"/>
</dbReference>
<dbReference type="Pfam" id="PF04480">
    <property type="entry name" value="DUF559"/>
    <property type="match status" value="1"/>
</dbReference>
<dbReference type="InterPro" id="IPR007569">
    <property type="entry name" value="DUF559"/>
</dbReference>
<gene>
    <name evidence="2" type="ORF">A3B10_01525</name>
</gene>
<accession>A0A1F5PXN0</accession>
<dbReference type="GO" id="GO:0008168">
    <property type="term" value="F:methyltransferase activity"/>
    <property type="evidence" value="ECO:0007669"/>
    <property type="project" value="UniProtKB-KW"/>
</dbReference>
<dbReference type="STRING" id="1817841.A3B10_01525"/>
<dbReference type="InterPro" id="IPR011335">
    <property type="entry name" value="Restrct_endonuc-II-like"/>
</dbReference>
<evidence type="ECO:0000313" key="2">
    <source>
        <dbReference type="EMBL" id="OGE94462.1"/>
    </source>
</evidence>
<protein>
    <submittedName>
        <fullName evidence="2">DNA-cytosine methyltransferase</fullName>
    </submittedName>
</protein>
<feature type="domain" description="DUF559" evidence="1">
    <location>
        <begin position="9"/>
        <end position="115"/>
    </location>
</feature>
<dbReference type="GO" id="GO:0032259">
    <property type="term" value="P:methylation"/>
    <property type="evidence" value="ECO:0007669"/>
    <property type="project" value="UniProtKB-KW"/>
</dbReference>
<dbReference type="EMBL" id="MFFB01000018">
    <property type="protein sequence ID" value="OGE94462.1"/>
    <property type="molecule type" value="Genomic_DNA"/>
</dbReference>
<dbReference type="AlphaFoldDB" id="A0A1F5PXN0"/>
<dbReference type="CDD" id="cd01038">
    <property type="entry name" value="Endonuclease_DUF559"/>
    <property type="match status" value="1"/>
</dbReference>
<keyword evidence="2" id="KW-0808">Transferase</keyword>
<organism evidence="2 3">
    <name type="scientific">Candidatus Doudnabacteria bacterium RIFCSPLOWO2_01_FULL_44_21</name>
    <dbReference type="NCBI Taxonomy" id="1817841"/>
    <lineage>
        <taxon>Bacteria</taxon>
        <taxon>Candidatus Doudnaibacteriota</taxon>
    </lineage>
</organism>
<dbReference type="PANTHER" id="PTHR38590:SF1">
    <property type="entry name" value="BLL0828 PROTEIN"/>
    <property type="match status" value="1"/>
</dbReference>
<sequence length="116" mass="14047">MTYNDQILKTRRKDLRRNQTDSEKMIWDLIRGKKCKGYKFFRQYSVGLYILDFYCPSLRLSIEIDGGQHNEEINKEYDKTRTSYLSGQNIKELRFWNNEVFENLDGVYQKILEQCL</sequence>
<dbReference type="PANTHER" id="PTHR38590">
    <property type="entry name" value="BLL0828 PROTEIN"/>
    <property type="match status" value="1"/>
</dbReference>
<dbReference type="SUPFAM" id="SSF52980">
    <property type="entry name" value="Restriction endonuclease-like"/>
    <property type="match status" value="1"/>
</dbReference>
<reference evidence="2 3" key="1">
    <citation type="journal article" date="2016" name="Nat. Commun.">
        <title>Thousands of microbial genomes shed light on interconnected biogeochemical processes in an aquifer system.</title>
        <authorList>
            <person name="Anantharaman K."/>
            <person name="Brown C.T."/>
            <person name="Hug L.A."/>
            <person name="Sharon I."/>
            <person name="Castelle C.J."/>
            <person name="Probst A.J."/>
            <person name="Thomas B.C."/>
            <person name="Singh A."/>
            <person name="Wilkins M.J."/>
            <person name="Karaoz U."/>
            <person name="Brodie E.L."/>
            <person name="Williams K.H."/>
            <person name="Hubbard S.S."/>
            <person name="Banfield J.F."/>
        </authorList>
    </citation>
    <scope>NUCLEOTIDE SEQUENCE [LARGE SCALE GENOMIC DNA]</scope>
</reference>
<dbReference type="Proteomes" id="UP000177281">
    <property type="component" value="Unassembled WGS sequence"/>
</dbReference>
<dbReference type="Gene3D" id="3.40.960.10">
    <property type="entry name" value="VSR Endonuclease"/>
    <property type="match status" value="1"/>
</dbReference>
<name>A0A1F5PXN0_9BACT</name>